<dbReference type="GeneID" id="116958108"/>
<dbReference type="GO" id="GO:1902977">
    <property type="term" value="P:mitotic DNA replication preinitiation complex assembly"/>
    <property type="evidence" value="ECO:0007669"/>
    <property type="project" value="TreeGrafter"/>
</dbReference>
<dbReference type="InterPro" id="IPR003874">
    <property type="entry name" value="CDC45"/>
</dbReference>
<dbReference type="RefSeq" id="XP_032836491.1">
    <property type="nucleotide sequence ID" value="XM_032980600.1"/>
</dbReference>
<accession>A0AAJ7UJR0</accession>
<dbReference type="PANTHER" id="PTHR10507:SF0">
    <property type="entry name" value="CELL DIVISION CONTROL PROTEIN 45 HOMOLOG"/>
    <property type="match status" value="1"/>
</dbReference>
<reference evidence="8" key="1">
    <citation type="submission" date="2025-08" db="UniProtKB">
        <authorList>
            <consortium name="RefSeq"/>
        </authorList>
    </citation>
    <scope>IDENTIFICATION</scope>
    <source>
        <tissue evidence="8">Sperm</tissue>
    </source>
</reference>
<sequence length="588" mass="66341">MFLSDFKKEFYDVICRERVLIVLAVDVDSLCACKIIQALFQCDQVQYTLLTVSGLRELEETFAEHRDQFSHFLLVNCGATVDLLETLQPTEGSTIFVLDSHRPVDLVNAYNHTQVKLLVRKDDEVDVPAYDHIFRDDDEVEEGDGGEGEGEEGRGQGGGDSGNDSEDDRPSGKRRRFDEESLLRRIDRRRERRAWEEKRQEILFEYEQFEYHGTSSALLLFELAWTMSKDSNDMLWWAIVGLTAQWLHDKITHAKYVSDVADLQRHVSRHNHRHDDEDVRVSLDRMRITFQYDLRLALYQHWSLFESLCHSLYSYAGLRLWSLHGHKRLHALLADMGLPLKQVKQKFQCMDVKLKENLLAAIDESATKFGMGDMRVQTFCAEFGFRSRFLAGDVALAVAALAASTTPDPEHPGGGAGGGAIAALHSLSRGNVSLLLRGVEQAKRQLCSLHEAVTSCVGTGRVVSQGPFLYCCLHEGTPELAMFSEPSFLSQFSKHLLHTFIKSTRNRKCQRLPLVVAAPTMHGDSTLLTGCPPHGDASDKKNFFGRAFEKSAESSGSRTTQKYFTLSVVELKTEDRGKFLDALITLLS</sequence>
<proteinExistence type="inferred from homology"/>
<dbReference type="GO" id="GO:0003697">
    <property type="term" value="F:single-stranded DNA binding"/>
    <property type="evidence" value="ECO:0007669"/>
    <property type="project" value="TreeGrafter"/>
</dbReference>
<protein>
    <submittedName>
        <fullName evidence="8">Cell division control protein 45 homolog</fullName>
    </submittedName>
</protein>
<dbReference type="Proteomes" id="UP001318040">
    <property type="component" value="Chromosome 72"/>
</dbReference>
<keyword evidence="3" id="KW-0235">DNA replication</keyword>
<feature type="compositionally biased region" description="Acidic residues" evidence="6">
    <location>
        <begin position="136"/>
        <end position="150"/>
    </location>
</feature>
<evidence type="ECO:0000256" key="4">
    <source>
        <dbReference type="ARBA" id="ARBA00023242"/>
    </source>
</evidence>
<feature type="region of interest" description="Disordered" evidence="6">
    <location>
        <begin position="132"/>
        <end position="176"/>
    </location>
</feature>
<keyword evidence="8" id="KW-0132">Cell division</keyword>
<evidence type="ECO:0000256" key="1">
    <source>
        <dbReference type="ARBA" id="ARBA00004123"/>
    </source>
</evidence>
<keyword evidence="5" id="KW-0131">Cell cycle</keyword>
<evidence type="ECO:0000256" key="6">
    <source>
        <dbReference type="SAM" id="MobiDB-lite"/>
    </source>
</evidence>
<gene>
    <name evidence="8" type="primary">CDC45</name>
</gene>
<evidence type="ECO:0000256" key="3">
    <source>
        <dbReference type="ARBA" id="ARBA00022705"/>
    </source>
</evidence>
<dbReference type="GO" id="GO:0003682">
    <property type="term" value="F:chromatin binding"/>
    <property type="evidence" value="ECO:0007669"/>
    <property type="project" value="TreeGrafter"/>
</dbReference>
<dbReference type="GO" id="GO:0006270">
    <property type="term" value="P:DNA replication initiation"/>
    <property type="evidence" value="ECO:0007669"/>
    <property type="project" value="InterPro"/>
</dbReference>
<name>A0AAJ7UJR0_PETMA</name>
<comment type="subcellular location">
    <subcellularLocation>
        <location evidence="1">Nucleus</location>
    </subcellularLocation>
</comment>
<evidence type="ECO:0000256" key="2">
    <source>
        <dbReference type="ARBA" id="ARBA00010727"/>
    </source>
</evidence>
<dbReference type="GO" id="GO:0003688">
    <property type="term" value="F:DNA replication origin binding"/>
    <property type="evidence" value="ECO:0007669"/>
    <property type="project" value="TreeGrafter"/>
</dbReference>
<evidence type="ECO:0000313" key="8">
    <source>
        <dbReference type="RefSeq" id="XP_032836491.1"/>
    </source>
</evidence>
<keyword evidence="7" id="KW-1185">Reference proteome</keyword>
<dbReference type="CTD" id="8318"/>
<evidence type="ECO:0000313" key="7">
    <source>
        <dbReference type="Proteomes" id="UP001318040"/>
    </source>
</evidence>
<dbReference type="GO" id="GO:0031261">
    <property type="term" value="C:DNA replication preinitiation complex"/>
    <property type="evidence" value="ECO:0007669"/>
    <property type="project" value="TreeGrafter"/>
</dbReference>
<dbReference type="KEGG" id="pmrn:116958108"/>
<dbReference type="GO" id="GO:0051301">
    <property type="term" value="P:cell division"/>
    <property type="evidence" value="ECO:0007669"/>
    <property type="project" value="UniProtKB-KW"/>
</dbReference>
<dbReference type="PANTHER" id="PTHR10507">
    <property type="entry name" value="CDC45-RELATED PROTEIN"/>
    <property type="match status" value="1"/>
</dbReference>
<keyword evidence="4" id="KW-0539">Nucleus</keyword>
<organism evidence="7 8">
    <name type="scientific">Petromyzon marinus</name>
    <name type="common">Sea lamprey</name>
    <dbReference type="NCBI Taxonomy" id="7757"/>
    <lineage>
        <taxon>Eukaryota</taxon>
        <taxon>Metazoa</taxon>
        <taxon>Chordata</taxon>
        <taxon>Craniata</taxon>
        <taxon>Vertebrata</taxon>
        <taxon>Cyclostomata</taxon>
        <taxon>Hyperoartia</taxon>
        <taxon>Petromyzontiformes</taxon>
        <taxon>Petromyzontidae</taxon>
        <taxon>Petromyzon</taxon>
    </lineage>
</organism>
<comment type="similarity">
    <text evidence="2">Belongs to the CDC45 family.</text>
</comment>
<dbReference type="AlphaFoldDB" id="A0AAJ7UJR0"/>
<dbReference type="Pfam" id="PF02724">
    <property type="entry name" value="CDC45"/>
    <property type="match status" value="2"/>
</dbReference>
<dbReference type="GO" id="GO:0000727">
    <property type="term" value="P:double-strand break repair via break-induced replication"/>
    <property type="evidence" value="ECO:0007669"/>
    <property type="project" value="TreeGrafter"/>
</dbReference>
<evidence type="ECO:0000256" key="5">
    <source>
        <dbReference type="ARBA" id="ARBA00023306"/>
    </source>
</evidence>